<name>A0ABW5Y2K8_9BACL</name>
<dbReference type="InterPro" id="IPR036890">
    <property type="entry name" value="HATPase_C_sf"/>
</dbReference>
<comment type="catalytic activity">
    <reaction evidence="1">
        <text>ATP + protein L-histidine = ADP + protein N-phospho-L-histidine.</text>
        <dbReference type="EC" id="2.7.13.3"/>
    </reaction>
</comment>
<feature type="domain" description="Histidine kinase" evidence="15">
    <location>
        <begin position="488"/>
        <end position="695"/>
    </location>
</feature>
<dbReference type="Gene3D" id="3.30.565.10">
    <property type="entry name" value="Histidine kinase-like ATPase, C-terminal domain"/>
    <property type="match status" value="1"/>
</dbReference>
<comment type="caution">
    <text evidence="16">The sequence shown here is derived from an EMBL/GenBank/DDBJ whole genome shotgun (WGS) entry which is preliminary data.</text>
</comment>
<evidence type="ECO:0000256" key="6">
    <source>
        <dbReference type="ARBA" id="ARBA00022679"/>
    </source>
</evidence>
<evidence type="ECO:0000256" key="4">
    <source>
        <dbReference type="ARBA" id="ARBA00022475"/>
    </source>
</evidence>
<evidence type="ECO:0000256" key="13">
    <source>
        <dbReference type="ARBA" id="ARBA00023136"/>
    </source>
</evidence>
<keyword evidence="12" id="KW-0902">Two-component regulatory system</keyword>
<evidence type="ECO:0000256" key="1">
    <source>
        <dbReference type="ARBA" id="ARBA00000085"/>
    </source>
</evidence>
<evidence type="ECO:0000256" key="12">
    <source>
        <dbReference type="ARBA" id="ARBA00023012"/>
    </source>
</evidence>
<dbReference type="SUPFAM" id="SSF47384">
    <property type="entry name" value="Homodimeric domain of signal transducing histidine kinase"/>
    <property type="match status" value="1"/>
</dbReference>
<evidence type="ECO:0000256" key="7">
    <source>
        <dbReference type="ARBA" id="ARBA00022692"/>
    </source>
</evidence>
<keyword evidence="5" id="KW-0597">Phosphoprotein</keyword>
<feature type="transmembrane region" description="Helical" evidence="14">
    <location>
        <begin position="373"/>
        <end position="395"/>
    </location>
</feature>
<dbReference type="InterPro" id="IPR005467">
    <property type="entry name" value="His_kinase_dom"/>
</dbReference>
<keyword evidence="4" id="KW-1003">Cell membrane</keyword>
<dbReference type="InterPro" id="IPR003594">
    <property type="entry name" value="HATPase_dom"/>
</dbReference>
<dbReference type="InterPro" id="IPR003661">
    <property type="entry name" value="HisK_dim/P_dom"/>
</dbReference>
<dbReference type="SMART" id="SM00388">
    <property type="entry name" value="HisKA"/>
    <property type="match status" value="1"/>
</dbReference>
<keyword evidence="8" id="KW-0547">Nucleotide-binding</keyword>
<dbReference type="Pfam" id="PF00512">
    <property type="entry name" value="HisKA"/>
    <property type="match status" value="1"/>
</dbReference>
<dbReference type="InterPro" id="IPR036640">
    <property type="entry name" value="ABC1_TM_sf"/>
</dbReference>
<dbReference type="InterPro" id="IPR050398">
    <property type="entry name" value="HssS/ArlS-like"/>
</dbReference>
<dbReference type="EMBL" id="JBHUOR010000116">
    <property type="protein sequence ID" value="MFD2869418.1"/>
    <property type="molecule type" value="Genomic_DNA"/>
</dbReference>
<keyword evidence="6" id="KW-0808">Transferase</keyword>
<feature type="transmembrane region" description="Helical" evidence="14">
    <location>
        <begin position="248"/>
        <end position="271"/>
    </location>
</feature>
<dbReference type="CDD" id="cd00082">
    <property type="entry name" value="HisKA"/>
    <property type="match status" value="1"/>
</dbReference>
<keyword evidence="17" id="KW-1185">Reference proteome</keyword>
<dbReference type="Proteomes" id="UP001597568">
    <property type="component" value="Unassembled WGS sequence"/>
</dbReference>
<comment type="subcellular location">
    <subcellularLocation>
        <location evidence="2">Cell membrane</location>
        <topology evidence="2">Multi-pass membrane protein</topology>
    </subcellularLocation>
</comment>
<keyword evidence="9 16" id="KW-0418">Kinase</keyword>
<organism evidence="16 17">
    <name type="scientific">Kurthia populi</name>
    <dbReference type="NCBI Taxonomy" id="1562132"/>
    <lineage>
        <taxon>Bacteria</taxon>
        <taxon>Bacillati</taxon>
        <taxon>Bacillota</taxon>
        <taxon>Bacilli</taxon>
        <taxon>Bacillales</taxon>
        <taxon>Caryophanaceae</taxon>
        <taxon>Kurthia</taxon>
    </lineage>
</organism>
<evidence type="ECO:0000256" key="5">
    <source>
        <dbReference type="ARBA" id="ARBA00022553"/>
    </source>
</evidence>
<dbReference type="GO" id="GO:0016301">
    <property type="term" value="F:kinase activity"/>
    <property type="evidence" value="ECO:0007669"/>
    <property type="project" value="UniProtKB-KW"/>
</dbReference>
<keyword evidence="10" id="KW-0067">ATP-binding</keyword>
<feature type="transmembrane region" description="Helical" evidence="14">
    <location>
        <begin position="401"/>
        <end position="420"/>
    </location>
</feature>
<evidence type="ECO:0000313" key="16">
    <source>
        <dbReference type="EMBL" id="MFD2869418.1"/>
    </source>
</evidence>
<dbReference type="PANTHER" id="PTHR45528">
    <property type="entry name" value="SENSOR HISTIDINE KINASE CPXA"/>
    <property type="match status" value="1"/>
</dbReference>
<evidence type="ECO:0000313" key="17">
    <source>
        <dbReference type="Proteomes" id="UP001597568"/>
    </source>
</evidence>
<evidence type="ECO:0000256" key="2">
    <source>
        <dbReference type="ARBA" id="ARBA00004651"/>
    </source>
</evidence>
<proteinExistence type="predicted"/>
<keyword evidence="7 14" id="KW-0812">Transmembrane</keyword>
<accession>A0ABW5Y2K8</accession>
<evidence type="ECO:0000259" key="15">
    <source>
        <dbReference type="PROSITE" id="PS50109"/>
    </source>
</evidence>
<dbReference type="PROSITE" id="PS50109">
    <property type="entry name" value="HIS_KIN"/>
    <property type="match status" value="1"/>
</dbReference>
<gene>
    <name evidence="16" type="ORF">ACFSY7_13065</name>
</gene>
<feature type="transmembrane region" description="Helical" evidence="14">
    <location>
        <begin position="278"/>
        <end position="298"/>
    </location>
</feature>
<dbReference type="SUPFAM" id="SSF90123">
    <property type="entry name" value="ABC transporter transmembrane region"/>
    <property type="match status" value="1"/>
</dbReference>
<dbReference type="Pfam" id="PF02518">
    <property type="entry name" value="HATPase_c"/>
    <property type="match status" value="1"/>
</dbReference>
<keyword evidence="11 14" id="KW-1133">Transmembrane helix</keyword>
<evidence type="ECO:0000256" key="8">
    <source>
        <dbReference type="ARBA" id="ARBA00022741"/>
    </source>
</evidence>
<feature type="transmembrane region" description="Helical" evidence="14">
    <location>
        <begin position="318"/>
        <end position="336"/>
    </location>
</feature>
<dbReference type="EC" id="2.7.13.3" evidence="3"/>
<dbReference type="Gene3D" id="1.10.287.130">
    <property type="match status" value="1"/>
</dbReference>
<dbReference type="PANTHER" id="PTHR45528:SF1">
    <property type="entry name" value="SENSOR HISTIDINE KINASE CPXA"/>
    <property type="match status" value="1"/>
</dbReference>
<keyword evidence="13 14" id="KW-0472">Membrane</keyword>
<evidence type="ECO:0000256" key="11">
    <source>
        <dbReference type="ARBA" id="ARBA00022989"/>
    </source>
</evidence>
<evidence type="ECO:0000256" key="3">
    <source>
        <dbReference type="ARBA" id="ARBA00012438"/>
    </source>
</evidence>
<dbReference type="SMART" id="SM00387">
    <property type="entry name" value="HATPase_c"/>
    <property type="match status" value="1"/>
</dbReference>
<sequence>MRRGFISMLLALSCVALVAYVMFGFNNPAKDAENVQNIAGNNMTLIEKEIILQHKLKNLLKNTTVTDADLQMYRASLASSENERTENLRGAYKNVMSYKTSAKQKKALEQELEAALRYNQKIYNDDAFTTKIVLPIKKQHIKKYYESLKNDDAQLDGIVYKATNTKTGQVFSNEDTTEKAIFSEKKSNVNLNSYDSYYGWYEAPEDGFEFEFIPAEDATYDIQWYLPASAKATTELGKAITQAEQLKLVLQIIQIAGVIALIVALILWWPLRKKYPKLSWSIEVLAGLSLVIGVIGLLIGGNVTSIFTQSYYGSTIDYFALISMWAISAFLIYWLLQFMHNIVYAFRGGNVRERLFSVKFGQMLAQALQLPQYTFFTLFSWFAFFLAGIGFLIVMQYNFNSSILIIYIFLWLVVMLPIMYKGLKHLAAMKQVMDQTNEALLGHKNTALTGSSPLAKHSQRIQQLKMGVDESMAEKQNSERMKTELITNVSHDLRTPLTAMMTYTDLLKNPALTAEEHAKYIEVLDAKTQKLKGLIDDLFDVTKMASGQVELHKQTIDYVQLLQQLVGEHEELATAQQLTIRTQFDAESYSLTVDAAKWARMIDNLIGNAIKYSAPNTRVHVQLKEGTLTIKNVSAYELTENVDELVDRFKRGDASRHTEGSGLGLAIAQSIANLHGTHLVIQVDGDLFKVTVKLP</sequence>
<dbReference type="RefSeq" id="WP_380148161.1">
    <property type="nucleotide sequence ID" value="NZ_JBHUOR010000116.1"/>
</dbReference>
<evidence type="ECO:0000256" key="14">
    <source>
        <dbReference type="SAM" id="Phobius"/>
    </source>
</evidence>
<protein>
    <recommendedName>
        <fullName evidence="3">histidine kinase</fullName>
        <ecNumber evidence="3">2.7.13.3</ecNumber>
    </recommendedName>
</protein>
<reference evidence="17" key="1">
    <citation type="journal article" date="2019" name="Int. J. Syst. Evol. Microbiol.">
        <title>The Global Catalogue of Microorganisms (GCM) 10K type strain sequencing project: providing services to taxonomists for standard genome sequencing and annotation.</title>
        <authorList>
            <consortium name="The Broad Institute Genomics Platform"/>
            <consortium name="The Broad Institute Genome Sequencing Center for Infectious Disease"/>
            <person name="Wu L."/>
            <person name="Ma J."/>
        </authorList>
    </citation>
    <scope>NUCLEOTIDE SEQUENCE [LARGE SCALE GENOMIC DNA]</scope>
    <source>
        <strain evidence="17">KCTC 33522</strain>
    </source>
</reference>
<evidence type="ECO:0000256" key="9">
    <source>
        <dbReference type="ARBA" id="ARBA00022777"/>
    </source>
</evidence>
<evidence type="ECO:0000256" key="10">
    <source>
        <dbReference type="ARBA" id="ARBA00022840"/>
    </source>
</evidence>
<dbReference type="SUPFAM" id="SSF55874">
    <property type="entry name" value="ATPase domain of HSP90 chaperone/DNA topoisomerase II/histidine kinase"/>
    <property type="match status" value="1"/>
</dbReference>
<dbReference type="InterPro" id="IPR036097">
    <property type="entry name" value="HisK_dim/P_sf"/>
</dbReference>